<name>A0ACC2M3D6_PERAE</name>
<evidence type="ECO:0000313" key="2">
    <source>
        <dbReference type="Proteomes" id="UP001234297"/>
    </source>
</evidence>
<comment type="caution">
    <text evidence="1">The sequence shown here is derived from an EMBL/GenBank/DDBJ whole genome shotgun (WGS) entry which is preliminary data.</text>
</comment>
<dbReference type="EMBL" id="CM056813">
    <property type="protein sequence ID" value="KAJ8640178.1"/>
    <property type="molecule type" value="Genomic_DNA"/>
</dbReference>
<protein>
    <submittedName>
        <fullName evidence="1">Uncharacterized protein</fullName>
    </submittedName>
</protein>
<gene>
    <name evidence="1" type="ORF">MRB53_016872</name>
</gene>
<sequence>MHIPVIKELKENIQQAQERMRRYYNAKHTEREFQVGEWVFLRLQPYRQASLSLRRNIKLSPRFYGPYKIVRRIGTVAYEMELPPETKIHPVFHVSLLKRRVGQQIQVQTALPNVREEDGMVVPLPQTVLERRIKKKKAELLIHLQGLTPAEATWEVEEDMKNRYPDLALEVKSSLRGGELLRA</sequence>
<evidence type="ECO:0000313" key="1">
    <source>
        <dbReference type="EMBL" id="KAJ8640178.1"/>
    </source>
</evidence>
<proteinExistence type="predicted"/>
<reference evidence="1 2" key="1">
    <citation type="journal article" date="2022" name="Hortic Res">
        <title>A haplotype resolved chromosomal level avocado genome allows analysis of novel avocado genes.</title>
        <authorList>
            <person name="Nath O."/>
            <person name="Fletcher S.J."/>
            <person name="Hayward A."/>
            <person name="Shaw L.M."/>
            <person name="Masouleh A.K."/>
            <person name="Furtado A."/>
            <person name="Henry R.J."/>
            <person name="Mitter N."/>
        </authorList>
    </citation>
    <scope>NUCLEOTIDE SEQUENCE [LARGE SCALE GENOMIC DNA]</scope>
    <source>
        <strain evidence="2">cv. Hass</strain>
    </source>
</reference>
<dbReference type="Proteomes" id="UP001234297">
    <property type="component" value="Chromosome 5"/>
</dbReference>
<accession>A0ACC2M3D6</accession>
<organism evidence="1 2">
    <name type="scientific">Persea americana</name>
    <name type="common">Avocado</name>
    <dbReference type="NCBI Taxonomy" id="3435"/>
    <lineage>
        <taxon>Eukaryota</taxon>
        <taxon>Viridiplantae</taxon>
        <taxon>Streptophyta</taxon>
        <taxon>Embryophyta</taxon>
        <taxon>Tracheophyta</taxon>
        <taxon>Spermatophyta</taxon>
        <taxon>Magnoliopsida</taxon>
        <taxon>Magnoliidae</taxon>
        <taxon>Laurales</taxon>
        <taxon>Lauraceae</taxon>
        <taxon>Persea</taxon>
    </lineage>
</organism>
<keyword evidence="2" id="KW-1185">Reference proteome</keyword>